<dbReference type="OrthoDB" id="5616092at2"/>
<evidence type="ECO:0000256" key="4">
    <source>
        <dbReference type="ARBA" id="ARBA00022475"/>
    </source>
</evidence>
<evidence type="ECO:0000313" key="12">
    <source>
        <dbReference type="Proteomes" id="UP000051802"/>
    </source>
</evidence>
<dbReference type="InterPro" id="IPR005503">
    <property type="entry name" value="FliL"/>
</dbReference>
<dbReference type="GO" id="GO:0006935">
    <property type="term" value="P:chemotaxis"/>
    <property type="evidence" value="ECO:0007669"/>
    <property type="project" value="UniProtKB-KW"/>
</dbReference>
<keyword evidence="7 10" id="KW-0283">Flagellar rotation</keyword>
<keyword evidence="10" id="KW-0997">Cell inner membrane</keyword>
<comment type="similarity">
    <text evidence="3 10">Belongs to the FliL family.</text>
</comment>
<reference evidence="11 12" key="1">
    <citation type="submission" date="2015-10" db="EMBL/GenBank/DDBJ databases">
        <title>Genome sequencing and analysis of members of genus Stenotrophomonas.</title>
        <authorList>
            <person name="Patil P.P."/>
            <person name="Midha S."/>
            <person name="Patil P.B."/>
        </authorList>
    </citation>
    <scope>NUCLEOTIDE SEQUENCE [LARGE SCALE GENOMIC DNA]</scope>
    <source>
        <strain evidence="11 12">JCM 16536</strain>
    </source>
</reference>
<keyword evidence="6 10" id="KW-0812">Transmembrane</keyword>
<keyword evidence="8 10" id="KW-1133">Transmembrane helix</keyword>
<dbReference type="PANTHER" id="PTHR35091:SF2">
    <property type="entry name" value="FLAGELLAR PROTEIN FLIL"/>
    <property type="match status" value="1"/>
</dbReference>
<evidence type="ECO:0000256" key="10">
    <source>
        <dbReference type="RuleBase" id="RU364125"/>
    </source>
</evidence>
<keyword evidence="12" id="KW-1185">Reference proteome</keyword>
<keyword evidence="11" id="KW-0966">Cell projection</keyword>
<protein>
    <recommendedName>
        <fullName evidence="10">Flagellar protein FliL</fullName>
    </recommendedName>
</protein>
<dbReference type="PANTHER" id="PTHR35091">
    <property type="entry name" value="FLAGELLAR PROTEIN FLIL"/>
    <property type="match status" value="1"/>
</dbReference>
<evidence type="ECO:0000256" key="7">
    <source>
        <dbReference type="ARBA" id="ARBA00022779"/>
    </source>
</evidence>
<dbReference type="GO" id="GO:0071978">
    <property type="term" value="P:bacterial-type flagellum-dependent swarming motility"/>
    <property type="evidence" value="ECO:0007669"/>
    <property type="project" value="TreeGrafter"/>
</dbReference>
<evidence type="ECO:0000313" key="11">
    <source>
        <dbReference type="EMBL" id="KRG41646.1"/>
    </source>
</evidence>
<evidence type="ECO:0000256" key="8">
    <source>
        <dbReference type="ARBA" id="ARBA00022989"/>
    </source>
</evidence>
<evidence type="ECO:0000256" key="5">
    <source>
        <dbReference type="ARBA" id="ARBA00022500"/>
    </source>
</evidence>
<evidence type="ECO:0000256" key="2">
    <source>
        <dbReference type="ARBA" id="ARBA00004162"/>
    </source>
</evidence>
<comment type="function">
    <text evidence="1 10">Controls the rotational direction of flagella during chemotaxis.</text>
</comment>
<dbReference type="RefSeq" id="WP_057647106.1">
    <property type="nucleotide sequence ID" value="NZ_LLXU01000087.1"/>
</dbReference>
<evidence type="ECO:0000256" key="9">
    <source>
        <dbReference type="ARBA" id="ARBA00023136"/>
    </source>
</evidence>
<evidence type="ECO:0000256" key="6">
    <source>
        <dbReference type="ARBA" id="ARBA00022692"/>
    </source>
</evidence>
<comment type="subcellular location">
    <subcellularLocation>
        <location evidence="10">Cell inner membrane</location>
    </subcellularLocation>
    <subcellularLocation>
        <location evidence="2">Cell membrane</location>
        <topology evidence="2">Single-pass membrane protein</topology>
    </subcellularLocation>
</comment>
<feature type="transmembrane region" description="Helical" evidence="10">
    <location>
        <begin position="39"/>
        <end position="61"/>
    </location>
</feature>
<keyword evidence="11" id="KW-0282">Flagellum</keyword>
<gene>
    <name evidence="11" type="ORF">ARC20_01145</name>
</gene>
<keyword evidence="5 10" id="KW-0145">Chemotaxis</keyword>
<proteinExistence type="inferred from homology"/>
<dbReference type="STRING" id="676599.ARC20_01145"/>
<keyword evidence="9 10" id="KW-0472">Membrane</keyword>
<comment type="caution">
    <text evidence="11">The sequence shown here is derived from an EMBL/GenBank/DDBJ whole genome shotgun (WGS) entry which is preliminary data.</text>
</comment>
<organism evidence="11 12">
    <name type="scientific">Stenotrophomonas panacihumi</name>
    <dbReference type="NCBI Taxonomy" id="676599"/>
    <lineage>
        <taxon>Bacteria</taxon>
        <taxon>Pseudomonadati</taxon>
        <taxon>Pseudomonadota</taxon>
        <taxon>Gammaproteobacteria</taxon>
        <taxon>Lysobacterales</taxon>
        <taxon>Lysobacteraceae</taxon>
        <taxon>Stenotrophomonas</taxon>
    </lineage>
</organism>
<evidence type="ECO:0000256" key="1">
    <source>
        <dbReference type="ARBA" id="ARBA00002254"/>
    </source>
</evidence>
<name>A0A0R0AIV9_9GAMM</name>
<dbReference type="GO" id="GO:0005886">
    <property type="term" value="C:plasma membrane"/>
    <property type="evidence" value="ECO:0007669"/>
    <property type="project" value="UniProtKB-SubCell"/>
</dbReference>
<dbReference type="Pfam" id="PF03748">
    <property type="entry name" value="FliL"/>
    <property type="match status" value="1"/>
</dbReference>
<dbReference type="Proteomes" id="UP000051802">
    <property type="component" value="Unassembled WGS sequence"/>
</dbReference>
<sequence length="189" mass="19837">MARALHLHGQPVSLEFPVAAAADKNKKAEAKEKKAGKPIVLIAGVAVVAAAAAGGGAWYFAGHDKAGKAEAAKAAPATKALPAPAQYFAMEPPFVVNLNGPVDGPRYLQVEVQLMTRDPIALKNLEANAPAIRARLLMLFSQVLPAEIADRAGKEKLQATSLAEVQKLMQAETGSKSADELLFTSFVTQ</sequence>
<keyword evidence="4" id="KW-1003">Cell membrane</keyword>
<accession>A0A0R0AIV9</accession>
<keyword evidence="11" id="KW-0969">Cilium</keyword>
<dbReference type="GO" id="GO:0009425">
    <property type="term" value="C:bacterial-type flagellum basal body"/>
    <property type="evidence" value="ECO:0007669"/>
    <property type="project" value="InterPro"/>
</dbReference>
<evidence type="ECO:0000256" key="3">
    <source>
        <dbReference type="ARBA" id="ARBA00008281"/>
    </source>
</evidence>
<dbReference type="EMBL" id="LLXU01000087">
    <property type="protein sequence ID" value="KRG41646.1"/>
    <property type="molecule type" value="Genomic_DNA"/>
</dbReference>
<dbReference type="AlphaFoldDB" id="A0A0R0AIV9"/>